<sequence>MTENGRQGDNASGNVFTSSYISCFHCTI</sequence>
<evidence type="ECO:0000313" key="1">
    <source>
        <dbReference type="EMBL" id="JAH15495.1"/>
    </source>
</evidence>
<accession>A0A0E9QGN6</accession>
<name>A0A0E9QGN6_ANGAN</name>
<reference evidence="1" key="1">
    <citation type="submission" date="2014-11" db="EMBL/GenBank/DDBJ databases">
        <authorList>
            <person name="Amaro Gonzalez C."/>
        </authorList>
    </citation>
    <scope>NUCLEOTIDE SEQUENCE</scope>
</reference>
<dbReference type="EMBL" id="GBXM01093082">
    <property type="protein sequence ID" value="JAH15495.1"/>
    <property type="molecule type" value="Transcribed_RNA"/>
</dbReference>
<organism evidence="1">
    <name type="scientific">Anguilla anguilla</name>
    <name type="common">European freshwater eel</name>
    <name type="synonym">Muraena anguilla</name>
    <dbReference type="NCBI Taxonomy" id="7936"/>
    <lineage>
        <taxon>Eukaryota</taxon>
        <taxon>Metazoa</taxon>
        <taxon>Chordata</taxon>
        <taxon>Craniata</taxon>
        <taxon>Vertebrata</taxon>
        <taxon>Euteleostomi</taxon>
        <taxon>Actinopterygii</taxon>
        <taxon>Neopterygii</taxon>
        <taxon>Teleostei</taxon>
        <taxon>Anguilliformes</taxon>
        <taxon>Anguillidae</taxon>
        <taxon>Anguilla</taxon>
    </lineage>
</organism>
<protein>
    <submittedName>
        <fullName evidence="1">Uncharacterized protein</fullName>
    </submittedName>
</protein>
<dbReference type="AlphaFoldDB" id="A0A0E9QGN6"/>
<proteinExistence type="predicted"/>
<reference evidence="1" key="2">
    <citation type="journal article" date="2015" name="Fish Shellfish Immunol.">
        <title>Early steps in the European eel (Anguilla anguilla)-Vibrio vulnificus interaction in the gills: Role of the RtxA13 toxin.</title>
        <authorList>
            <person name="Callol A."/>
            <person name="Pajuelo D."/>
            <person name="Ebbesson L."/>
            <person name="Teles M."/>
            <person name="MacKenzie S."/>
            <person name="Amaro C."/>
        </authorList>
    </citation>
    <scope>NUCLEOTIDE SEQUENCE</scope>
</reference>